<dbReference type="CDD" id="cd00320">
    <property type="entry name" value="cpn10"/>
    <property type="match status" value="1"/>
</dbReference>
<sequence>MASAAVKKFVPILDKVLLEKIDFKDITSAGLYLPARLRLSKVCVPARVVAVGGGKVTETGKRIPNTVKVGDTVLLPDHPGTTIRLYDRE</sequence>
<dbReference type="KEGG" id="smo:SELMODRAFT_105055"/>
<evidence type="ECO:0000256" key="1">
    <source>
        <dbReference type="ARBA" id="ARBA00006975"/>
    </source>
</evidence>
<dbReference type="GO" id="GO:0051087">
    <property type="term" value="F:protein-folding chaperone binding"/>
    <property type="evidence" value="ECO:0000318"/>
    <property type="project" value="GO_Central"/>
</dbReference>
<evidence type="ECO:0000313" key="3">
    <source>
        <dbReference type="EMBL" id="EFJ22586.1"/>
    </source>
</evidence>
<dbReference type="InterPro" id="IPR037124">
    <property type="entry name" value="Chaperonin_GroES_sf"/>
</dbReference>
<reference evidence="3 4" key="1">
    <citation type="journal article" date="2011" name="Science">
        <title>The Selaginella genome identifies genetic changes associated with the evolution of vascular plants.</title>
        <authorList>
            <person name="Banks J.A."/>
            <person name="Nishiyama T."/>
            <person name="Hasebe M."/>
            <person name="Bowman J.L."/>
            <person name="Gribskov M."/>
            <person name="dePamphilis C."/>
            <person name="Albert V.A."/>
            <person name="Aono N."/>
            <person name="Aoyama T."/>
            <person name="Ambrose B.A."/>
            <person name="Ashton N.W."/>
            <person name="Axtell M.J."/>
            <person name="Barker E."/>
            <person name="Barker M.S."/>
            <person name="Bennetzen J.L."/>
            <person name="Bonawitz N.D."/>
            <person name="Chapple C."/>
            <person name="Cheng C."/>
            <person name="Correa L.G."/>
            <person name="Dacre M."/>
            <person name="DeBarry J."/>
            <person name="Dreyer I."/>
            <person name="Elias M."/>
            <person name="Engstrom E.M."/>
            <person name="Estelle M."/>
            <person name="Feng L."/>
            <person name="Finet C."/>
            <person name="Floyd S.K."/>
            <person name="Frommer W.B."/>
            <person name="Fujita T."/>
            <person name="Gramzow L."/>
            <person name="Gutensohn M."/>
            <person name="Harholt J."/>
            <person name="Hattori M."/>
            <person name="Heyl A."/>
            <person name="Hirai T."/>
            <person name="Hiwatashi Y."/>
            <person name="Ishikawa M."/>
            <person name="Iwata M."/>
            <person name="Karol K.G."/>
            <person name="Koehler B."/>
            <person name="Kolukisaoglu U."/>
            <person name="Kubo M."/>
            <person name="Kurata T."/>
            <person name="Lalonde S."/>
            <person name="Li K."/>
            <person name="Li Y."/>
            <person name="Litt A."/>
            <person name="Lyons E."/>
            <person name="Manning G."/>
            <person name="Maruyama T."/>
            <person name="Michael T.P."/>
            <person name="Mikami K."/>
            <person name="Miyazaki S."/>
            <person name="Morinaga S."/>
            <person name="Murata T."/>
            <person name="Mueller-Roeber B."/>
            <person name="Nelson D.R."/>
            <person name="Obara M."/>
            <person name="Oguri Y."/>
            <person name="Olmstead R.G."/>
            <person name="Onodera N."/>
            <person name="Petersen B.L."/>
            <person name="Pils B."/>
            <person name="Prigge M."/>
            <person name="Rensing S.A."/>
            <person name="Riano-Pachon D.M."/>
            <person name="Roberts A.W."/>
            <person name="Sato Y."/>
            <person name="Scheller H.V."/>
            <person name="Schulz B."/>
            <person name="Schulz C."/>
            <person name="Shakirov E.V."/>
            <person name="Shibagaki N."/>
            <person name="Shinohara N."/>
            <person name="Shippen D.E."/>
            <person name="Soerensen I."/>
            <person name="Sotooka R."/>
            <person name="Sugimoto N."/>
            <person name="Sugita M."/>
            <person name="Sumikawa N."/>
            <person name="Tanurdzic M."/>
            <person name="Theissen G."/>
            <person name="Ulvskov P."/>
            <person name="Wakazuki S."/>
            <person name="Weng J.K."/>
            <person name="Willats W.W."/>
            <person name="Wipf D."/>
            <person name="Wolf P.G."/>
            <person name="Yang L."/>
            <person name="Zimmer A.D."/>
            <person name="Zhu Q."/>
            <person name="Mitros T."/>
            <person name="Hellsten U."/>
            <person name="Loque D."/>
            <person name="Otillar R."/>
            <person name="Salamov A."/>
            <person name="Schmutz J."/>
            <person name="Shapiro H."/>
            <person name="Lindquist E."/>
            <person name="Lucas S."/>
            <person name="Rokhsar D."/>
            <person name="Grigoriev I.V."/>
        </authorList>
    </citation>
    <scope>NUCLEOTIDE SEQUENCE [LARGE SCALE GENOMIC DNA]</scope>
</reference>
<dbReference type="InterPro" id="IPR020818">
    <property type="entry name" value="Chaperonin_GroES"/>
</dbReference>
<dbReference type="GO" id="GO:0005739">
    <property type="term" value="C:mitochondrion"/>
    <property type="evidence" value="ECO:0000318"/>
    <property type="project" value="GO_Central"/>
</dbReference>
<dbReference type="AlphaFoldDB" id="D8RZC2"/>
<dbReference type="Gene3D" id="2.30.33.40">
    <property type="entry name" value="GroES chaperonin"/>
    <property type="match status" value="1"/>
</dbReference>
<dbReference type="Proteomes" id="UP000001514">
    <property type="component" value="Unassembled WGS sequence"/>
</dbReference>
<proteinExistence type="inferred from homology"/>
<evidence type="ECO:0008006" key="5">
    <source>
        <dbReference type="Google" id="ProtNLM"/>
    </source>
</evidence>
<dbReference type="InParanoid" id="D8RZC2"/>
<dbReference type="SMART" id="SM00883">
    <property type="entry name" value="Cpn10"/>
    <property type="match status" value="1"/>
</dbReference>
<dbReference type="InterPro" id="IPR011032">
    <property type="entry name" value="GroES-like_sf"/>
</dbReference>
<dbReference type="PANTHER" id="PTHR10772">
    <property type="entry name" value="10 KDA HEAT SHOCK PROTEIN"/>
    <property type="match status" value="1"/>
</dbReference>
<dbReference type="SUPFAM" id="SSF50129">
    <property type="entry name" value="GroES-like"/>
    <property type="match status" value="1"/>
</dbReference>
<dbReference type="STRING" id="88036.D8RZC2"/>
<dbReference type="Gramene" id="EFJ22586">
    <property type="protein sequence ID" value="EFJ22586"/>
    <property type="gene ID" value="SELMODRAFT_105055"/>
</dbReference>
<name>D8RZC2_SELML</name>
<dbReference type="Pfam" id="PF00166">
    <property type="entry name" value="Cpn10"/>
    <property type="match status" value="1"/>
</dbReference>
<dbReference type="EMBL" id="GL377595">
    <property type="protein sequence ID" value="EFJ22586.1"/>
    <property type="molecule type" value="Genomic_DNA"/>
</dbReference>
<dbReference type="PANTHER" id="PTHR10772:SF0">
    <property type="entry name" value="10 KDA HEAT SHOCK PROTEIN, MITOCHONDRIAL"/>
    <property type="match status" value="1"/>
</dbReference>
<keyword evidence="4" id="KW-1185">Reference proteome</keyword>
<dbReference type="GO" id="GO:0005524">
    <property type="term" value="F:ATP binding"/>
    <property type="evidence" value="ECO:0007669"/>
    <property type="project" value="InterPro"/>
</dbReference>
<dbReference type="GO" id="GO:0044183">
    <property type="term" value="F:protein folding chaperone"/>
    <property type="evidence" value="ECO:0007669"/>
    <property type="project" value="InterPro"/>
</dbReference>
<evidence type="ECO:0000313" key="4">
    <source>
        <dbReference type="Proteomes" id="UP000001514"/>
    </source>
</evidence>
<dbReference type="HOGENOM" id="CLU_132825_0_2_1"/>
<evidence type="ECO:0000256" key="2">
    <source>
        <dbReference type="ARBA" id="ARBA00023186"/>
    </source>
</evidence>
<dbReference type="GO" id="GO:0046872">
    <property type="term" value="F:metal ion binding"/>
    <property type="evidence" value="ECO:0000318"/>
    <property type="project" value="GO_Central"/>
</dbReference>
<organism evidence="4">
    <name type="scientific">Selaginella moellendorffii</name>
    <name type="common">Spikemoss</name>
    <dbReference type="NCBI Taxonomy" id="88036"/>
    <lineage>
        <taxon>Eukaryota</taxon>
        <taxon>Viridiplantae</taxon>
        <taxon>Streptophyta</taxon>
        <taxon>Embryophyta</taxon>
        <taxon>Tracheophyta</taxon>
        <taxon>Lycopodiopsida</taxon>
        <taxon>Selaginellales</taxon>
        <taxon>Selaginellaceae</taxon>
        <taxon>Selaginella</taxon>
    </lineage>
</organism>
<accession>D8RZC2</accession>
<dbReference type="eggNOG" id="KOG1641">
    <property type="taxonomic scope" value="Eukaryota"/>
</dbReference>
<comment type="similarity">
    <text evidence="1">Belongs to the GroES chaperonin family.</text>
</comment>
<protein>
    <recommendedName>
        <fullName evidence="5">Chaperonin 10</fullName>
    </recommendedName>
</protein>
<keyword evidence="2" id="KW-0143">Chaperone</keyword>
<gene>
    <name evidence="3" type="ORF">SELMODRAFT_105055</name>
</gene>
<dbReference type="GO" id="GO:0051082">
    <property type="term" value="F:unfolded protein binding"/>
    <property type="evidence" value="ECO:0000318"/>
    <property type="project" value="GO_Central"/>
</dbReference>